<dbReference type="PANTHER" id="PTHR46679">
    <property type="match status" value="1"/>
</dbReference>
<accession>A0A9K3L3T6</accession>
<evidence type="ECO:0000256" key="2">
    <source>
        <dbReference type="ARBA" id="ARBA00022448"/>
    </source>
</evidence>
<reference evidence="7" key="1">
    <citation type="journal article" date="2021" name="Sci. Rep.">
        <title>Diploid genomic architecture of Nitzschia inconspicua, an elite biomass production diatom.</title>
        <authorList>
            <person name="Oliver A."/>
            <person name="Podell S."/>
            <person name="Pinowska A."/>
            <person name="Traller J.C."/>
            <person name="Smith S.R."/>
            <person name="McClure R."/>
            <person name="Beliaev A."/>
            <person name="Bohutskyi P."/>
            <person name="Hill E.A."/>
            <person name="Rabines A."/>
            <person name="Zheng H."/>
            <person name="Allen L.Z."/>
            <person name="Kuo A."/>
            <person name="Grigoriev I.V."/>
            <person name="Allen A.E."/>
            <person name="Hazlebeck D."/>
            <person name="Allen E.E."/>
        </authorList>
    </citation>
    <scope>NUCLEOTIDE SEQUENCE</scope>
    <source>
        <strain evidence="7">Hildebrandi</strain>
    </source>
</reference>
<dbReference type="OrthoDB" id="418495at2759"/>
<evidence type="ECO:0000256" key="3">
    <source>
        <dbReference type="ARBA" id="ARBA00022982"/>
    </source>
</evidence>
<organism evidence="7 8">
    <name type="scientific">Nitzschia inconspicua</name>
    <dbReference type="NCBI Taxonomy" id="303405"/>
    <lineage>
        <taxon>Eukaryota</taxon>
        <taxon>Sar</taxon>
        <taxon>Stramenopiles</taxon>
        <taxon>Ochrophyta</taxon>
        <taxon>Bacillariophyta</taxon>
        <taxon>Bacillariophyceae</taxon>
        <taxon>Bacillariophycidae</taxon>
        <taxon>Bacillariales</taxon>
        <taxon>Bacillariaceae</taxon>
        <taxon>Nitzschia</taxon>
    </lineage>
</organism>
<dbReference type="InterPro" id="IPR011767">
    <property type="entry name" value="GLR_AS"/>
</dbReference>
<evidence type="ECO:0000313" key="8">
    <source>
        <dbReference type="Proteomes" id="UP000693970"/>
    </source>
</evidence>
<dbReference type="EMBL" id="JAGRRH010000016">
    <property type="protein sequence ID" value="KAG7354261.1"/>
    <property type="molecule type" value="Genomic_DNA"/>
</dbReference>
<dbReference type="Proteomes" id="UP000693970">
    <property type="component" value="Unassembled WGS sequence"/>
</dbReference>
<dbReference type="GO" id="GO:0015035">
    <property type="term" value="F:protein-disulfide reductase activity"/>
    <property type="evidence" value="ECO:0007669"/>
    <property type="project" value="TreeGrafter"/>
</dbReference>
<dbReference type="Pfam" id="PF00462">
    <property type="entry name" value="Glutaredoxin"/>
    <property type="match status" value="1"/>
</dbReference>
<evidence type="ECO:0000256" key="1">
    <source>
        <dbReference type="ARBA" id="ARBA00007787"/>
    </source>
</evidence>
<comment type="caution">
    <text evidence="7">The sequence shown here is derived from an EMBL/GenBank/DDBJ whole genome shotgun (WGS) entry which is preliminary data.</text>
</comment>
<evidence type="ECO:0000313" key="7">
    <source>
        <dbReference type="EMBL" id="KAG7354261.1"/>
    </source>
</evidence>
<comment type="similarity">
    <text evidence="1">Belongs to the glutaredoxin family.</text>
</comment>
<dbReference type="GO" id="GO:0005739">
    <property type="term" value="C:mitochondrion"/>
    <property type="evidence" value="ECO:0007669"/>
    <property type="project" value="TreeGrafter"/>
</dbReference>
<dbReference type="PROSITE" id="PS00195">
    <property type="entry name" value="GLUTAREDOXIN_1"/>
    <property type="match status" value="1"/>
</dbReference>
<sequence length="255" mass="28972">MNFKQYSSWTRSFVLMAAGLAGSRFRVVDAFQCRTTRFHSSCDSFTDSTRLHGMKRPLLDTLASTLFKLEQSRVEASSEVDEQGRVGEPMEWSESSSWANKFSELVASNSLGYQFKQLVADIVAGDYDEEAVRSKVEAFISGSVDDDSTRQQQQQTARVAMFSFTTCPFCRRAKDYLDERGIPYSSMELDELEGNEGNQIRAVLGKMTQRTSSRRYLLVEPTLEVAMMVRDCCHWQSRENSKRCCRTNNVGVVVM</sequence>
<keyword evidence="8" id="KW-1185">Reference proteome</keyword>
<reference evidence="7" key="2">
    <citation type="submission" date="2021-04" db="EMBL/GenBank/DDBJ databases">
        <authorList>
            <person name="Podell S."/>
        </authorList>
    </citation>
    <scope>NUCLEOTIDE SEQUENCE</scope>
    <source>
        <strain evidence="7">Hildebrandi</strain>
    </source>
</reference>
<gene>
    <name evidence="7" type="ORF">IV203_003617</name>
</gene>
<evidence type="ECO:0000256" key="5">
    <source>
        <dbReference type="ARBA" id="ARBA00023284"/>
    </source>
</evidence>
<dbReference type="PROSITE" id="PS51354">
    <property type="entry name" value="GLUTAREDOXIN_2"/>
    <property type="match status" value="1"/>
</dbReference>
<evidence type="ECO:0000256" key="4">
    <source>
        <dbReference type="ARBA" id="ARBA00023157"/>
    </source>
</evidence>
<evidence type="ECO:0000259" key="6">
    <source>
        <dbReference type="Pfam" id="PF00462"/>
    </source>
</evidence>
<dbReference type="InterPro" id="IPR002109">
    <property type="entry name" value="Glutaredoxin"/>
</dbReference>
<dbReference type="PANTHER" id="PTHR46679:SF1">
    <property type="entry name" value="GLUTAREDOXIN-2, MITOCHONDRIAL"/>
    <property type="match status" value="1"/>
</dbReference>
<dbReference type="AlphaFoldDB" id="A0A9K3L3T6"/>
<keyword evidence="2" id="KW-0813">Transport</keyword>
<protein>
    <submittedName>
        <fullName evidence="7">Glutaredoxin</fullName>
    </submittedName>
</protein>
<feature type="domain" description="Glutaredoxin" evidence="6">
    <location>
        <begin position="159"/>
        <end position="209"/>
    </location>
</feature>
<keyword evidence="5" id="KW-0676">Redox-active center</keyword>
<keyword evidence="4" id="KW-1015">Disulfide bond</keyword>
<name>A0A9K3L3T6_9STRA</name>
<proteinExistence type="inferred from homology"/>
<keyword evidence="3" id="KW-0249">Electron transport</keyword>